<evidence type="ECO:0000313" key="2">
    <source>
        <dbReference type="EMBL" id="CAL1531451.1"/>
    </source>
</evidence>
<dbReference type="EMBL" id="CAXITT010000089">
    <property type="protein sequence ID" value="CAL1531451.1"/>
    <property type="molecule type" value="Genomic_DNA"/>
</dbReference>
<dbReference type="Proteomes" id="UP001497497">
    <property type="component" value="Unassembled WGS sequence"/>
</dbReference>
<feature type="signal peptide" evidence="1">
    <location>
        <begin position="1"/>
        <end position="23"/>
    </location>
</feature>
<name>A0AAV2HCB2_LYMST</name>
<organism evidence="2 3">
    <name type="scientific">Lymnaea stagnalis</name>
    <name type="common">Great pond snail</name>
    <name type="synonym">Helix stagnalis</name>
    <dbReference type="NCBI Taxonomy" id="6523"/>
    <lineage>
        <taxon>Eukaryota</taxon>
        <taxon>Metazoa</taxon>
        <taxon>Spiralia</taxon>
        <taxon>Lophotrochozoa</taxon>
        <taxon>Mollusca</taxon>
        <taxon>Gastropoda</taxon>
        <taxon>Heterobranchia</taxon>
        <taxon>Euthyneura</taxon>
        <taxon>Panpulmonata</taxon>
        <taxon>Hygrophila</taxon>
        <taxon>Lymnaeoidea</taxon>
        <taxon>Lymnaeidae</taxon>
        <taxon>Lymnaea</taxon>
    </lineage>
</organism>
<accession>A0AAV2HCB2</accession>
<evidence type="ECO:0000256" key="1">
    <source>
        <dbReference type="SAM" id="SignalP"/>
    </source>
</evidence>
<dbReference type="AlphaFoldDB" id="A0AAV2HCB2"/>
<feature type="chain" id="PRO_5043359916" evidence="1">
    <location>
        <begin position="24"/>
        <end position="208"/>
    </location>
</feature>
<keyword evidence="3" id="KW-1185">Reference proteome</keyword>
<keyword evidence="1" id="KW-0732">Signal</keyword>
<reference evidence="2 3" key="1">
    <citation type="submission" date="2024-04" db="EMBL/GenBank/DDBJ databases">
        <authorList>
            <consortium name="Genoscope - CEA"/>
            <person name="William W."/>
        </authorList>
    </citation>
    <scope>NUCLEOTIDE SEQUENCE [LARGE SCALE GENOMIC DNA]</scope>
</reference>
<comment type="caution">
    <text evidence="2">The sequence shown here is derived from an EMBL/GenBank/DDBJ whole genome shotgun (WGS) entry which is preliminary data.</text>
</comment>
<proteinExistence type="predicted"/>
<protein>
    <submittedName>
        <fullName evidence="2">Uncharacterized protein</fullName>
    </submittedName>
</protein>
<evidence type="ECO:0000313" key="3">
    <source>
        <dbReference type="Proteomes" id="UP001497497"/>
    </source>
</evidence>
<sequence>MLKIFQLLAIVAMVQYLVIQADGRPRHYLEVSSKVQLNQEIFNSAVEVDLFNEDDNRTGEIKDNMIPFLYRPVTPKNNTDAQSTSSIFNACLQACSLHTHSVMELHGCHRECLFDPFKYPVLPEGNDPENIPVPMPLENGTLLTSPGDSEFGQVVPGNEVGQNFLEGNRYLDVPTGEGGSQFLEYVPEEVQEGCCAWGPTLDDWGPPS</sequence>
<gene>
    <name evidence="2" type="ORF">GSLYS_00005546001</name>
</gene>